<reference evidence="1 2" key="1">
    <citation type="submission" date="2019-03" db="EMBL/GenBank/DDBJ databases">
        <authorList>
            <person name="Jensen L."/>
            <person name="Storgaard J."/>
            <person name="Sulaj E."/>
            <person name="Schramm A."/>
            <person name="Marshall I.P.G."/>
        </authorList>
    </citation>
    <scope>NUCLEOTIDE SEQUENCE [LARGE SCALE GENOMIC DNA]</scope>
    <source>
        <strain evidence="1 2">2017H2G3</strain>
    </source>
</reference>
<protein>
    <submittedName>
        <fullName evidence="1">Uncharacterized protein</fullName>
    </submittedName>
</protein>
<accession>A0A4R1AVP0</accession>
<comment type="caution">
    <text evidence="1">The sequence shown here is derived from an EMBL/GenBank/DDBJ whole genome shotgun (WGS) entry which is preliminary data.</text>
</comment>
<evidence type="ECO:0000313" key="2">
    <source>
        <dbReference type="Proteomes" id="UP000293846"/>
    </source>
</evidence>
<gene>
    <name evidence="1" type="ORF">E0Y62_25765</name>
</gene>
<dbReference type="AlphaFoldDB" id="A0A4R1AVP0"/>
<name>A0A4R1AVP0_9BACI</name>
<dbReference type="Proteomes" id="UP000293846">
    <property type="component" value="Unassembled WGS sequence"/>
</dbReference>
<dbReference type="RefSeq" id="WP_131239328.1">
    <property type="nucleotide sequence ID" value="NZ_SJTH01000084.1"/>
</dbReference>
<sequence>MASRILKALQEVGNHAVGNLNSLKVKTVAHGAIVEGADIDNFTLVELGFNVDGERTAKQLSAKDKKAYLIAAPETRYLGEAMVDFYNAVGERVRIVILEEGYTRFDTSAFSLNTGVTEIKNGQVAHFDVATKEFIISNASSAHVDYADSSAQFVVVSNEDDMEYALGKPMVRLEVSKS</sequence>
<keyword evidence="2" id="KW-1185">Reference proteome</keyword>
<organism evidence="1 2">
    <name type="scientific">Cytobacillus praedii</name>
    <dbReference type="NCBI Taxonomy" id="1742358"/>
    <lineage>
        <taxon>Bacteria</taxon>
        <taxon>Bacillati</taxon>
        <taxon>Bacillota</taxon>
        <taxon>Bacilli</taxon>
        <taxon>Bacillales</taxon>
        <taxon>Bacillaceae</taxon>
        <taxon>Cytobacillus</taxon>
    </lineage>
</organism>
<dbReference type="OrthoDB" id="2905087at2"/>
<evidence type="ECO:0000313" key="1">
    <source>
        <dbReference type="EMBL" id="TCJ01077.1"/>
    </source>
</evidence>
<proteinExistence type="predicted"/>
<dbReference type="EMBL" id="SJTH01000084">
    <property type="protein sequence ID" value="TCJ01077.1"/>
    <property type="molecule type" value="Genomic_DNA"/>
</dbReference>